<gene>
    <name evidence="6" type="ORF">GCM10023153_31020</name>
</gene>
<evidence type="ECO:0000313" key="7">
    <source>
        <dbReference type="Proteomes" id="UP001500390"/>
    </source>
</evidence>
<protein>
    <submittedName>
        <fullName evidence="6">VIT family protein</fullName>
    </submittedName>
</protein>
<keyword evidence="2 5" id="KW-0812">Transmembrane</keyword>
<dbReference type="RefSeq" id="WP_159900787.1">
    <property type="nucleotide sequence ID" value="NZ_BAABFX010000045.1"/>
</dbReference>
<dbReference type="Pfam" id="PF01988">
    <property type="entry name" value="VIT1"/>
    <property type="match status" value="1"/>
</dbReference>
<reference evidence="7" key="1">
    <citation type="journal article" date="2019" name="Int. J. Syst. Evol. Microbiol.">
        <title>The Global Catalogue of Microorganisms (GCM) 10K type strain sequencing project: providing services to taxonomists for standard genome sequencing and annotation.</title>
        <authorList>
            <consortium name="The Broad Institute Genomics Platform"/>
            <consortium name="The Broad Institute Genome Sequencing Center for Infectious Disease"/>
            <person name="Wu L."/>
            <person name="Ma J."/>
        </authorList>
    </citation>
    <scope>NUCLEOTIDE SEQUENCE [LARGE SCALE GENOMIC DNA]</scope>
    <source>
        <strain evidence="7">JCM 17738</strain>
    </source>
</reference>
<organism evidence="6 7">
    <name type="scientific">Ornithinibacter aureus</name>
    <dbReference type="NCBI Taxonomy" id="622664"/>
    <lineage>
        <taxon>Bacteria</taxon>
        <taxon>Bacillati</taxon>
        <taxon>Actinomycetota</taxon>
        <taxon>Actinomycetes</taxon>
        <taxon>Micrococcales</taxon>
        <taxon>Intrasporangiaceae</taxon>
        <taxon>Ornithinibacter</taxon>
    </lineage>
</organism>
<dbReference type="Proteomes" id="UP001500390">
    <property type="component" value="Unassembled WGS sequence"/>
</dbReference>
<keyword evidence="4 5" id="KW-0472">Membrane</keyword>
<dbReference type="PANTHER" id="PTHR31851">
    <property type="entry name" value="FE(2+)/MN(2+) TRANSPORTER PCL1"/>
    <property type="match status" value="1"/>
</dbReference>
<comment type="subcellular location">
    <subcellularLocation>
        <location evidence="1">Endomembrane system</location>
        <topology evidence="1">Multi-pass membrane protein</topology>
    </subcellularLocation>
</comment>
<evidence type="ECO:0000256" key="5">
    <source>
        <dbReference type="SAM" id="Phobius"/>
    </source>
</evidence>
<comment type="caution">
    <text evidence="6">The sequence shown here is derived from an EMBL/GenBank/DDBJ whole genome shotgun (WGS) entry which is preliminary data.</text>
</comment>
<keyword evidence="7" id="KW-1185">Reference proteome</keyword>
<evidence type="ECO:0000256" key="3">
    <source>
        <dbReference type="ARBA" id="ARBA00022989"/>
    </source>
</evidence>
<evidence type="ECO:0000313" key="6">
    <source>
        <dbReference type="EMBL" id="GAA4402138.1"/>
    </source>
</evidence>
<feature type="transmembrane region" description="Helical" evidence="5">
    <location>
        <begin position="215"/>
        <end position="237"/>
    </location>
</feature>
<feature type="transmembrane region" description="Helical" evidence="5">
    <location>
        <begin position="158"/>
        <end position="178"/>
    </location>
</feature>
<evidence type="ECO:0000256" key="1">
    <source>
        <dbReference type="ARBA" id="ARBA00004127"/>
    </source>
</evidence>
<dbReference type="InterPro" id="IPR008217">
    <property type="entry name" value="Ccc1_fam"/>
</dbReference>
<dbReference type="CDD" id="cd02432">
    <property type="entry name" value="Nodulin-21_like_1"/>
    <property type="match status" value="1"/>
</dbReference>
<feature type="transmembrane region" description="Helical" evidence="5">
    <location>
        <begin position="184"/>
        <end position="203"/>
    </location>
</feature>
<name>A0ABP8K9T6_9MICO</name>
<evidence type="ECO:0000256" key="4">
    <source>
        <dbReference type="ARBA" id="ARBA00023136"/>
    </source>
</evidence>
<accession>A0ABP8K9T6</accession>
<proteinExistence type="predicted"/>
<sequence>MTDTSPGTAPEHLEAHDGSIAGRLNALRAGVLGANDGIVSTAGLVIGVAAATTDRGAVFTAGMAGLAAGAMSMAVGEYVSVSTQRDTEKALIAKEIRELDEEPEAELAELAGIYAAKGLTPDLARQVAEQLTAHDALGAHAEAELGIDPTQHANPWQAAWASMLAFTLGALLPLLAILLPPLPWRVPVTVAAVVLALAATGWVSARLGDADARRATVRVVAGGLLAMAVTYGIGALVGTQLG</sequence>
<keyword evidence="3 5" id="KW-1133">Transmembrane helix</keyword>
<dbReference type="EMBL" id="BAABFX010000045">
    <property type="protein sequence ID" value="GAA4402138.1"/>
    <property type="molecule type" value="Genomic_DNA"/>
</dbReference>
<evidence type="ECO:0000256" key="2">
    <source>
        <dbReference type="ARBA" id="ARBA00022692"/>
    </source>
</evidence>